<reference evidence="1 2" key="1">
    <citation type="journal article" date="2021" name="Int. J. Syst. Evol. Microbiol.">
        <title>Reticulibacter mediterranei gen. nov., sp. nov., within the new family Reticulibacteraceae fam. nov., and Ktedonospora formicarum gen. nov., sp. nov., Ktedonobacter robiniae sp. nov., Dictyobacter formicarum sp. nov. and Dictyobacter arantiisoli sp. nov., belonging to the class Ktedonobacteria.</title>
        <authorList>
            <person name="Yabe S."/>
            <person name="Zheng Y."/>
            <person name="Wang C.M."/>
            <person name="Sakai Y."/>
            <person name="Abe K."/>
            <person name="Yokota A."/>
            <person name="Donadio S."/>
            <person name="Cavaletti L."/>
            <person name="Monciardini P."/>
        </authorList>
    </citation>
    <scope>NUCLEOTIDE SEQUENCE [LARGE SCALE GENOMIC DNA]</scope>
    <source>
        <strain evidence="1 2">SOSP1-30</strain>
    </source>
</reference>
<sequence>MPKAKRERRERTDNYHLLQQWCRTPEQRLYEGIRPVVLFGIPPAERAQETGLAERSLGRAADAFDTHGIISLFRPTKAQREDHHRSLPVTMRQLIVDLKAEYANRRQ</sequence>
<evidence type="ECO:0008006" key="3">
    <source>
        <dbReference type="Google" id="ProtNLM"/>
    </source>
</evidence>
<dbReference type="EMBL" id="BNJG01000005">
    <property type="protein sequence ID" value="GHO60505.1"/>
    <property type="molecule type" value="Genomic_DNA"/>
</dbReference>
<accession>A0ABQ3V7Y1</accession>
<organism evidence="1 2">
    <name type="scientific">Ktedonobacter robiniae</name>
    <dbReference type="NCBI Taxonomy" id="2778365"/>
    <lineage>
        <taxon>Bacteria</taxon>
        <taxon>Bacillati</taxon>
        <taxon>Chloroflexota</taxon>
        <taxon>Ktedonobacteria</taxon>
        <taxon>Ktedonobacterales</taxon>
        <taxon>Ktedonobacteraceae</taxon>
        <taxon>Ktedonobacter</taxon>
    </lineage>
</organism>
<evidence type="ECO:0000313" key="2">
    <source>
        <dbReference type="Proteomes" id="UP000654345"/>
    </source>
</evidence>
<proteinExistence type="predicted"/>
<dbReference type="Proteomes" id="UP000654345">
    <property type="component" value="Unassembled WGS sequence"/>
</dbReference>
<keyword evidence="2" id="KW-1185">Reference proteome</keyword>
<dbReference type="RefSeq" id="WP_201376606.1">
    <property type="nucleotide sequence ID" value="NZ_BNJG01000005.1"/>
</dbReference>
<name>A0ABQ3V7Y1_9CHLR</name>
<comment type="caution">
    <text evidence="1">The sequence shown here is derived from an EMBL/GenBank/DDBJ whole genome shotgun (WGS) entry which is preliminary data.</text>
</comment>
<evidence type="ECO:0000313" key="1">
    <source>
        <dbReference type="EMBL" id="GHO60505.1"/>
    </source>
</evidence>
<protein>
    <recommendedName>
        <fullName evidence="3">Transposase</fullName>
    </recommendedName>
</protein>
<gene>
    <name evidence="1" type="ORF">KSB_89800</name>
</gene>